<sequence>MGEQLAIRLVAVSQSVGPGGAGNQGEQQQLNKPMRVQCIGATLARHCRQEQSQTNRTEVKVFSWDVSKIQSCHWGSAMRVVTFLCRTSES</sequence>
<dbReference type="Proteomes" id="UP000000305">
    <property type="component" value="Unassembled WGS sequence"/>
</dbReference>
<dbReference type="InParanoid" id="E9HI45"/>
<proteinExistence type="predicted"/>
<dbReference type="KEGG" id="dpx:DAPPUDRAFT_259912"/>
<name>E9HI45_DAPPU</name>
<dbReference type="EMBL" id="GL732652">
    <property type="protein sequence ID" value="EFX68593.1"/>
    <property type="molecule type" value="Genomic_DNA"/>
</dbReference>
<evidence type="ECO:0000313" key="2">
    <source>
        <dbReference type="Proteomes" id="UP000000305"/>
    </source>
</evidence>
<dbReference type="AlphaFoldDB" id="E9HI45"/>
<organism evidence="1 2">
    <name type="scientific">Daphnia pulex</name>
    <name type="common">Water flea</name>
    <dbReference type="NCBI Taxonomy" id="6669"/>
    <lineage>
        <taxon>Eukaryota</taxon>
        <taxon>Metazoa</taxon>
        <taxon>Ecdysozoa</taxon>
        <taxon>Arthropoda</taxon>
        <taxon>Crustacea</taxon>
        <taxon>Branchiopoda</taxon>
        <taxon>Diplostraca</taxon>
        <taxon>Cladocera</taxon>
        <taxon>Anomopoda</taxon>
        <taxon>Daphniidae</taxon>
        <taxon>Daphnia</taxon>
    </lineage>
</organism>
<accession>E9HI45</accession>
<keyword evidence="2" id="KW-1185">Reference proteome</keyword>
<gene>
    <name evidence="1" type="ORF">DAPPUDRAFT_259912</name>
</gene>
<evidence type="ECO:0000313" key="1">
    <source>
        <dbReference type="EMBL" id="EFX68593.1"/>
    </source>
</evidence>
<reference evidence="1 2" key="1">
    <citation type="journal article" date="2011" name="Science">
        <title>The ecoresponsive genome of Daphnia pulex.</title>
        <authorList>
            <person name="Colbourne J.K."/>
            <person name="Pfrender M.E."/>
            <person name="Gilbert D."/>
            <person name="Thomas W.K."/>
            <person name="Tucker A."/>
            <person name="Oakley T.H."/>
            <person name="Tokishita S."/>
            <person name="Aerts A."/>
            <person name="Arnold G.J."/>
            <person name="Basu M.K."/>
            <person name="Bauer D.J."/>
            <person name="Caceres C.E."/>
            <person name="Carmel L."/>
            <person name="Casola C."/>
            <person name="Choi J.H."/>
            <person name="Detter J.C."/>
            <person name="Dong Q."/>
            <person name="Dusheyko S."/>
            <person name="Eads B.D."/>
            <person name="Frohlich T."/>
            <person name="Geiler-Samerotte K.A."/>
            <person name="Gerlach D."/>
            <person name="Hatcher P."/>
            <person name="Jogdeo S."/>
            <person name="Krijgsveld J."/>
            <person name="Kriventseva E.V."/>
            <person name="Kultz D."/>
            <person name="Laforsch C."/>
            <person name="Lindquist E."/>
            <person name="Lopez J."/>
            <person name="Manak J.R."/>
            <person name="Muller J."/>
            <person name="Pangilinan J."/>
            <person name="Patwardhan R.P."/>
            <person name="Pitluck S."/>
            <person name="Pritham E.J."/>
            <person name="Rechtsteiner A."/>
            <person name="Rho M."/>
            <person name="Rogozin I.B."/>
            <person name="Sakarya O."/>
            <person name="Salamov A."/>
            <person name="Schaack S."/>
            <person name="Shapiro H."/>
            <person name="Shiga Y."/>
            <person name="Skalitzky C."/>
            <person name="Smith Z."/>
            <person name="Souvorov A."/>
            <person name="Sung W."/>
            <person name="Tang Z."/>
            <person name="Tsuchiya D."/>
            <person name="Tu H."/>
            <person name="Vos H."/>
            <person name="Wang M."/>
            <person name="Wolf Y.I."/>
            <person name="Yamagata H."/>
            <person name="Yamada T."/>
            <person name="Ye Y."/>
            <person name="Shaw J.R."/>
            <person name="Andrews J."/>
            <person name="Crease T.J."/>
            <person name="Tang H."/>
            <person name="Lucas S.M."/>
            <person name="Robertson H.M."/>
            <person name="Bork P."/>
            <person name="Koonin E.V."/>
            <person name="Zdobnov E.M."/>
            <person name="Grigoriev I.V."/>
            <person name="Lynch M."/>
            <person name="Boore J.L."/>
        </authorList>
    </citation>
    <scope>NUCLEOTIDE SEQUENCE [LARGE SCALE GENOMIC DNA]</scope>
</reference>
<protein>
    <submittedName>
        <fullName evidence="1">Uncharacterized protein</fullName>
    </submittedName>
</protein>
<dbReference type="HOGENOM" id="CLU_2443054_0_0_1"/>